<organism evidence="1 2">
    <name type="scientific">Pontibacillus marinus BH030004 = DSM 16465</name>
    <dbReference type="NCBI Taxonomy" id="1385511"/>
    <lineage>
        <taxon>Bacteria</taxon>
        <taxon>Bacillati</taxon>
        <taxon>Bacillota</taxon>
        <taxon>Bacilli</taxon>
        <taxon>Bacillales</taxon>
        <taxon>Bacillaceae</taxon>
        <taxon>Pontibacillus</taxon>
    </lineage>
</organism>
<reference evidence="1 2" key="1">
    <citation type="submission" date="2013-08" db="EMBL/GenBank/DDBJ databases">
        <authorList>
            <person name="Huang J."/>
            <person name="Wang G."/>
        </authorList>
    </citation>
    <scope>NUCLEOTIDE SEQUENCE [LARGE SCALE GENOMIC DNA]</scope>
    <source>
        <strain evidence="1 2">BH030004</strain>
    </source>
</reference>
<dbReference type="Proteomes" id="UP000030403">
    <property type="component" value="Unassembled WGS sequence"/>
</dbReference>
<evidence type="ECO:0000313" key="1">
    <source>
        <dbReference type="EMBL" id="KGX87132.1"/>
    </source>
</evidence>
<comment type="caution">
    <text evidence="1">The sequence shown here is derived from an EMBL/GenBank/DDBJ whole genome shotgun (WGS) entry which is preliminary data.</text>
</comment>
<name>A0A0A5HU15_9BACI</name>
<dbReference type="RefSeq" id="WP_027446934.1">
    <property type="nucleotide sequence ID" value="NZ_AULJ01000043.1"/>
</dbReference>
<sequence length="90" mass="10601">MVNKKSVKRLKDTEGHFNELKDKSYYSFTFIDEKGEVQDLHPEFAFLILEDGTLLYSDQEREDKQLSLISIEKHPKVLEDLKKVIDVTKQ</sequence>
<accession>A0A0A5HU15</accession>
<proteinExistence type="predicted"/>
<dbReference type="EMBL" id="AVPF01000026">
    <property type="protein sequence ID" value="KGX87132.1"/>
    <property type="molecule type" value="Genomic_DNA"/>
</dbReference>
<protein>
    <submittedName>
        <fullName evidence="1">Uncharacterized protein</fullName>
    </submittedName>
</protein>
<evidence type="ECO:0000313" key="2">
    <source>
        <dbReference type="Proteomes" id="UP000030403"/>
    </source>
</evidence>
<keyword evidence="2" id="KW-1185">Reference proteome</keyword>
<dbReference type="AlphaFoldDB" id="A0A0A5HU15"/>
<gene>
    <name evidence="1" type="ORF">N783_10270</name>
</gene>